<comment type="caution">
    <text evidence="3">The sequence shown here is derived from an EMBL/GenBank/DDBJ whole genome shotgun (WGS) entry which is preliminary data.</text>
</comment>
<keyword evidence="4" id="KW-1185">Reference proteome</keyword>
<dbReference type="Gene3D" id="3.10.450.350">
    <property type="match status" value="1"/>
</dbReference>
<feature type="region of interest" description="Disordered" evidence="1">
    <location>
        <begin position="1"/>
        <end position="26"/>
    </location>
</feature>
<dbReference type="InterPro" id="IPR018392">
    <property type="entry name" value="LysM"/>
</dbReference>
<dbReference type="Pfam" id="PF04225">
    <property type="entry name" value="LysM_OapA"/>
    <property type="match status" value="1"/>
</dbReference>
<sequence length="226" mass="24962">MPTPDRRPRGHNRRAQQRRQDESQGSLLHRINAATLSLRQRFGQGMSHLGQRRQDAKAGKFKLTSPLPRKHTIGLLVLVPIWLLLLAWEPAPAAPKAAPKAAPSGSLEVPLAVPAQALTVGNGVAGSAPAAAKPVEEKVNGTWLQHEVQAGETLYSIWRKFELPGAELSRLIAIEGPDRPLTRLQSGRAIFILVDDTRRIQRVEIRSYGQAVYRYDRQGEGFALKE</sequence>
<evidence type="ECO:0000259" key="2">
    <source>
        <dbReference type="PROSITE" id="PS51782"/>
    </source>
</evidence>
<evidence type="ECO:0000313" key="4">
    <source>
        <dbReference type="Proteomes" id="UP000675653"/>
    </source>
</evidence>
<protein>
    <submittedName>
        <fullName evidence="3">Opacity-associated protein A</fullName>
    </submittedName>
</protein>
<dbReference type="CDD" id="cd00118">
    <property type="entry name" value="LysM"/>
    <property type="match status" value="1"/>
</dbReference>
<feature type="domain" description="LysM" evidence="2">
    <location>
        <begin position="144"/>
        <end position="192"/>
    </location>
</feature>
<feature type="compositionally biased region" description="Basic residues" evidence="1">
    <location>
        <begin position="8"/>
        <end position="17"/>
    </location>
</feature>
<proteinExistence type="predicted"/>
<evidence type="ECO:0000313" key="3">
    <source>
        <dbReference type="EMBL" id="MBR7631354.1"/>
    </source>
</evidence>
<dbReference type="PROSITE" id="PS51782">
    <property type="entry name" value="LYSM"/>
    <property type="match status" value="1"/>
</dbReference>
<dbReference type="EMBL" id="JAGRZL010000076">
    <property type="protein sequence ID" value="MBR7631354.1"/>
    <property type="molecule type" value="Genomic_DNA"/>
</dbReference>
<dbReference type="RefSeq" id="WP_212514749.1">
    <property type="nucleotide sequence ID" value="NZ_CAWQDX010000103.1"/>
</dbReference>
<reference evidence="3 4" key="1">
    <citation type="submission" date="2021-04" db="EMBL/GenBank/DDBJ databases">
        <title>Draft Genome of Aeromonas popoffii ID682, isolated from a natural water source in Idaho.</title>
        <authorList>
            <person name="Testerman T."/>
            <person name="Graf J."/>
        </authorList>
    </citation>
    <scope>NUCLEOTIDE SEQUENCE [LARGE SCALE GENOMIC DNA]</scope>
    <source>
        <strain evidence="3 4">ID682</strain>
    </source>
</reference>
<dbReference type="InterPro" id="IPR007340">
    <property type="entry name" value="LysM_Opacity-associatedA"/>
</dbReference>
<gene>
    <name evidence="3" type="ORF">KAT72_20670</name>
</gene>
<organism evidence="3 4">
    <name type="scientific">Aeromonas popoffii</name>
    <dbReference type="NCBI Taxonomy" id="70856"/>
    <lineage>
        <taxon>Bacteria</taxon>
        <taxon>Pseudomonadati</taxon>
        <taxon>Pseudomonadota</taxon>
        <taxon>Gammaproteobacteria</taxon>
        <taxon>Aeromonadales</taxon>
        <taxon>Aeromonadaceae</taxon>
        <taxon>Aeromonas</taxon>
    </lineage>
</organism>
<evidence type="ECO:0000256" key="1">
    <source>
        <dbReference type="SAM" id="MobiDB-lite"/>
    </source>
</evidence>
<name>A0ABS5GY70_9GAMM</name>
<accession>A0ABS5GY70</accession>
<dbReference type="Proteomes" id="UP000675653">
    <property type="component" value="Unassembled WGS sequence"/>
</dbReference>